<keyword evidence="2" id="KW-1185">Reference proteome</keyword>
<proteinExistence type="predicted"/>
<dbReference type="Proteomes" id="UP000199239">
    <property type="component" value="Unassembled WGS sequence"/>
</dbReference>
<dbReference type="InterPro" id="IPR045516">
    <property type="entry name" value="DUF6477"/>
</dbReference>
<dbReference type="STRING" id="394264.SAMN04488040_0792"/>
<dbReference type="Pfam" id="PF20083">
    <property type="entry name" value="DUF6477"/>
    <property type="match status" value="1"/>
</dbReference>
<dbReference type="AlphaFoldDB" id="A0A1I6QLK7"/>
<evidence type="ECO:0000313" key="2">
    <source>
        <dbReference type="Proteomes" id="UP000199239"/>
    </source>
</evidence>
<reference evidence="2" key="1">
    <citation type="submission" date="2016-10" db="EMBL/GenBank/DDBJ databases">
        <authorList>
            <person name="Varghese N."/>
            <person name="Submissions S."/>
        </authorList>
    </citation>
    <scope>NUCLEOTIDE SEQUENCE [LARGE SCALE GENOMIC DNA]</scope>
    <source>
        <strain evidence="2">DSM 23422</strain>
    </source>
</reference>
<name>A0A1I6QLK7_9RHOB</name>
<evidence type="ECO:0000313" key="1">
    <source>
        <dbReference type="EMBL" id="SFS53339.1"/>
    </source>
</evidence>
<gene>
    <name evidence="1" type="ORF">SAMN04488040_0792</name>
</gene>
<dbReference type="OrthoDB" id="7875218at2"/>
<organism evidence="1 2">
    <name type="scientific">Sulfitobacter marinus</name>
    <dbReference type="NCBI Taxonomy" id="394264"/>
    <lineage>
        <taxon>Bacteria</taxon>
        <taxon>Pseudomonadati</taxon>
        <taxon>Pseudomonadota</taxon>
        <taxon>Alphaproteobacteria</taxon>
        <taxon>Rhodobacterales</taxon>
        <taxon>Roseobacteraceae</taxon>
        <taxon>Sulfitobacter</taxon>
    </lineage>
</organism>
<accession>A0A1I6QLK7</accession>
<dbReference type="RefSeq" id="WP_093914995.1">
    <property type="nucleotide sequence ID" value="NZ_FPAJ01000001.1"/>
</dbReference>
<sequence>MQDIISRLNNLHRPALLMRAARIGADKYRRTGHLCRLLGAGTPPRHGPALMHLIEMEAELNDQRKMADASYCLVRHVEVVIAIIGEARMLRSGPDQIT</sequence>
<protein>
    <submittedName>
        <fullName evidence="1">Uncharacterized protein</fullName>
    </submittedName>
</protein>
<dbReference type="EMBL" id="FPAJ01000001">
    <property type="protein sequence ID" value="SFS53339.1"/>
    <property type="molecule type" value="Genomic_DNA"/>
</dbReference>